<name>Q39PX5_GEOMG</name>
<protein>
    <submittedName>
        <fullName evidence="6">Iron-sulfur cluster repair protein ScdA</fullName>
    </submittedName>
</protein>
<keyword evidence="2" id="KW-0963">Cytoplasm</keyword>
<dbReference type="HOGENOM" id="CLU_076075_0_1_7"/>
<reference evidence="6 7" key="2">
    <citation type="journal article" date="2009" name="BMC Microbiol.">
        <title>The genome sequence of Geobacter metallireducens: features of metabolism, physiology and regulation common and dissimilar to Geobacter sulfurreducens.</title>
        <authorList>
            <person name="Aklujkar M."/>
            <person name="Krushkal J."/>
            <person name="DiBartolo G."/>
            <person name="Lapidus A."/>
            <person name="Land M.L."/>
            <person name="Lovley D.R."/>
        </authorList>
    </citation>
    <scope>NUCLEOTIDE SEQUENCE [LARGE SCALE GENOMIC DNA]</scope>
    <source>
        <strain evidence="7">ATCC 53774 / DSM 7210 / GS-15</strain>
    </source>
</reference>
<keyword evidence="7" id="KW-1185">Reference proteome</keyword>
<reference evidence="6 7" key="1">
    <citation type="submission" date="2005-10" db="EMBL/GenBank/DDBJ databases">
        <title>Complete sequence of Geobacter metallireducens GS-15.</title>
        <authorList>
            <consortium name="US DOE Joint Genome Institute"/>
            <person name="Copeland A."/>
            <person name="Lucas S."/>
            <person name="Lapidus A."/>
            <person name="Barry K."/>
            <person name="Detter J.C."/>
            <person name="Glavina T."/>
            <person name="Hammon N."/>
            <person name="Israni S."/>
            <person name="Pitluck S."/>
            <person name="Di Bartolo G."/>
            <person name="Chain P."/>
            <person name="Schmutz J."/>
            <person name="Larimer F."/>
            <person name="Land M."/>
            <person name="Kyrpides N."/>
            <person name="Ivanova N."/>
            <person name="Richardson P."/>
        </authorList>
    </citation>
    <scope>NUCLEOTIDE SEQUENCE [LARGE SCALE GENOMIC DNA]</scope>
    <source>
        <strain evidence="7">ATCC 53774 / DSM 7210 / GS-15</strain>
    </source>
</reference>
<dbReference type="InterPro" id="IPR012312">
    <property type="entry name" value="Hemerythrin-like"/>
</dbReference>
<dbReference type="PANTHER" id="PTHR36438:SF1">
    <property type="entry name" value="IRON-SULFUR CLUSTER REPAIR PROTEIN YTFE"/>
    <property type="match status" value="1"/>
</dbReference>
<dbReference type="eggNOG" id="COG2846">
    <property type="taxonomic scope" value="Bacteria"/>
</dbReference>
<evidence type="ECO:0000259" key="5">
    <source>
        <dbReference type="Pfam" id="PF01814"/>
    </source>
</evidence>
<dbReference type="PANTHER" id="PTHR36438">
    <property type="entry name" value="IRON-SULFUR CLUSTER REPAIR PROTEIN YTFE"/>
    <property type="match status" value="1"/>
</dbReference>
<evidence type="ECO:0000256" key="4">
    <source>
        <dbReference type="ARBA" id="ARBA00023004"/>
    </source>
</evidence>
<dbReference type="AlphaFoldDB" id="Q39PX5"/>
<accession>Q39PX5</accession>
<dbReference type="Pfam" id="PF01814">
    <property type="entry name" value="Hemerythrin"/>
    <property type="match status" value="1"/>
</dbReference>
<keyword evidence="3" id="KW-0479">Metal-binding</keyword>
<dbReference type="GO" id="GO:0005737">
    <property type="term" value="C:cytoplasm"/>
    <property type="evidence" value="ECO:0007669"/>
    <property type="project" value="UniProtKB-SubCell"/>
</dbReference>
<dbReference type="RefSeq" id="WP_004513651.1">
    <property type="nucleotide sequence ID" value="NC_007517.1"/>
</dbReference>
<evidence type="ECO:0000256" key="3">
    <source>
        <dbReference type="ARBA" id="ARBA00022723"/>
    </source>
</evidence>
<gene>
    <name evidence="6" type="primary">scdA</name>
    <name evidence="6" type="ordered locus">Gmet_3494</name>
</gene>
<comment type="subcellular location">
    <subcellularLocation>
        <location evidence="1">Cytoplasm</location>
    </subcellularLocation>
</comment>
<sequence>MMEDTKTQQEDAGAVRTIGGFVAEDYRTAEVFERHGIDFCCGGNVPLDTACRQKGIDPAVILDEIEAAKREPMERSQNFAVWELSFLADYIVAVHHAYIKDNAGQIVLYARKVAEVHGGRHAEVKEIAAIFEKVAADLATHLREEEEIFFPAVKRADAAKKAGKRPERQDIDAIRGDLARLRREHEEVGDAIHTIRRLAGDFAIPDDACNTYAVTYRKLKEFEDDLHKHVHLENNILFLNAERDLGDYD</sequence>
<dbReference type="GO" id="GO:0046872">
    <property type="term" value="F:metal ion binding"/>
    <property type="evidence" value="ECO:0007669"/>
    <property type="project" value="UniProtKB-KW"/>
</dbReference>
<dbReference type="NCBIfam" id="TIGR03652">
    <property type="entry name" value="FeS_repair_RIC"/>
    <property type="match status" value="1"/>
</dbReference>
<proteinExistence type="predicted"/>
<dbReference type="Pfam" id="PF04405">
    <property type="entry name" value="ScdA_N"/>
    <property type="match status" value="1"/>
</dbReference>
<dbReference type="DNASU" id="3739035"/>
<evidence type="ECO:0000313" key="7">
    <source>
        <dbReference type="Proteomes" id="UP000007073"/>
    </source>
</evidence>
<evidence type="ECO:0000313" key="6">
    <source>
        <dbReference type="EMBL" id="ABB33699.1"/>
    </source>
</evidence>
<feature type="domain" description="Hemerythrin-like" evidence="5">
    <location>
        <begin position="91"/>
        <end position="238"/>
    </location>
</feature>
<dbReference type="Gene3D" id="1.20.120.520">
    <property type="entry name" value="nmb1532 protein domain like"/>
    <property type="match status" value="1"/>
</dbReference>
<evidence type="ECO:0000256" key="2">
    <source>
        <dbReference type="ARBA" id="ARBA00022490"/>
    </source>
</evidence>
<dbReference type="InterPro" id="IPR019903">
    <property type="entry name" value="RIC_family"/>
</dbReference>
<dbReference type="Proteomes" id="UP000007073">
    <property type="component" value="Chromosome"/>
</dbReference>
<dbReference type="KEGG" id="gme:Gmet_3494"/>
<evidence type="ECO:0000256" key="1">
    <source>
        <dbReference type="ARBA" id="ARBA00004496"/>
    </source>
</evidence>
<dbReference type="EMBL" id="CP000148">
    <property type="protein sequence ID" value="ABB33699.1"/>
    <property type="molecule type" value="Genomic_DNA"/>
</dbReference>
<keyword evidence="4" id="KW-0408">Iron</keyword>
<organism evidence="6 7">
    <name type="scientific">Geobacter metallireducens (strain ATCC 53774 / DSM 7210 / GS-15)</name>
    <dbReference type="NCBI Taxonomy" id="269799"/>
    <lineage>
        <taxon>Bacteria</taxon>
        <taxon>Pseudomonadati</taxon>
        <taxon>Thermodesulfobacteriota</taxon>
        <taxon>Desulfuromonadia</taxon>
        <taxon>Geobacterales</taxon>
        <taxon>Geobacteraceae</taxon>
        <taxon>Geobacter</taxon>
    </lineage>
</organism>
<dbReference type="STRING" id="269799.Gmet_3494"/>